<dbReference type="PANTHER" id="PTHR33223:SF10">
    <property type="entry name" value="AMINOTRANSFERASE-LIKE PLANT MOBILE DOMAIN-CONTAINING PROTEIN"/>
    <property type="match status" value="1"/>
</dbReference>
<dbReference type="InterPro" id="IPR005162">
    <property type="entry name" value="Retrotrans_gag_dom"/>
</dbReference>
<feature type="domain" description="Retrotransposon gag" evidence="1">
    <location>
        <begin position="14"/>
        <end position="94"/>
    </location>
</feature>
<dbReference type="Pfam" id="PF03732">
    <property type="entry name" value="Retrotrans_gag"/>
    <property type="match status" value="1"/>
</dbReference>
<organism evidence="2 3">
    <name type="scientific">Vitis vinifera</name>
    <name type="common">Grape</name>
    <dbReference type="NCBI Taxonomy" id="29760"/>
    <lineage>
        <taxon>Eukaryota</taxon>
        <taxon>Viridiplantae</taxon>
        <taxon>Streptophyta</taxon>
        <taxon>Embryophyta</taxon>
        <taxon>Tracheophyta</taxon>
        <taxon>Spermatophyta</taxon>
        <taxon>Magnoliopsida</taxon>
        <taxon>eudicotyledons</taxon>
        <taxon>Gunneridae</taxon>
        <taxon>Pentapetalae</taxon>
        <taxon>rosids</taxon>
        <taxon>Vitales</taxon>
        <taxon>Vitaceae</taxon>
        <taxon>Viteae</taxon>
        <taxon>Vitis</taxon>
    </lineage>
</organism>
<proteinExistence type="predicted"/>
<evidence type="ECO:0000313" key="2">
    <source>
        <dbReference type="EMBL" id="WKA04776.1"/>
    </source>
</evidence>
<name>A0ABY9DC91_VITVI</name>
<dbReference type="PANTHER" id="PTHR33223">
    <property type="entry name" value="CCHC-TYPE DOMAIN-CONTAINING PROTEIN"/>
    <property type="match status" value="1"/>
</dbReference>
<reference evidence="2 3" key="1">
    <citation type="journal article" date="2023" name="Hortic Res">
        <title>The complete reference genome for grapevine (Vitis vinifera L.) genetics and breeding.</title>
        <authorList>
            <person name="Shi X."/>
            <person name="Cao S."/>
            <person name="Wang X."/>
            <person name="Huang S."/>
            <person name="Wang Y."/>
            <person name="Liu Z."/>
            <person name="Liu W."/>
            <person name="Leng X."/>
            <person name="Peng Y."/>
            <person name="Wang N."/>
            <person name="Wang Y."/>
            <person name="Ma Z."/>
            <person name="Xu X."/>
            <person name="Zhang F."/>
            <person name="Xue H."/>
            <person name="Zhong H."/>
            <person name="Wang Y."/>
            <person name="Zhang K."/>
            <person name="Velt A."/>
            <person name="Avia K."/>
            <person name="Holtgrawe D."/>
            <person name="Grimplet J."/>
            <person name="Matus J.T."/>
            <person name="Ware D."/>
            <person name="Wu X."/>
            <person name="Wang H."/>
            <person name="Liu C."/>
            <person name="Fang Y."/>
            <person name="Rustenholz C."/>
            <person name="Cheng Z."/>
            <person name="Xiao H."/>
            <person name="Zhou Y."/>
        </authorList>
    </citation>
    <scope>NUCLEOTIDE SEQUENCE [LARGE SCALE GENOMIC DNA]</scope>
    <source>
        <strain evidence="3">cv. Pinot noir / PN40024</strain>
        <tissue evidence="2">Leaf</tissue>
    </source>
</reference>
<dbReference type="EMBL" id="CP126662">
    <property type="protein sequence ID" value="WKA04776.1"/>
    <property type="molecule type" value="Genomic_DNA"/>
</dbReference>
<gene>
    <name evidence="2" type="ORF">VitviT2T_022783</name>
</gene>
<keyword evidence="3" id="KW-1185">Reference proteome</keyword>
<evidence type="ECO:0000313" key="3">
    <source>
        <dbReference type="Proteomes" id="UP001227230"/>
    </source>
</evidence>
<evidence type="ECO:0000259" key="1">
    <source>
        <dbReference type="Pfam" id="PF03732"/>
    </source>
</evidence>
<sequence>MTLDIGNDVLLCRVFPANLHGSALSWFHRLPQNSINSFHDVSKAFVSHYLCSTRQKKNISTLQNIKMQENKLLRDFMKRFSQVVLQVEFYSMDSILHIFKRRISPGLSFFESLAKKSPSSMDDLFRQMDKYVMLEDDV</sequence>
<protein>
    <recommendedName>
        <fullName evidence="1">Retrotransposon gag domain-containing protein</fullName>
    </recommendedName>
</protein>
<accession>A0ABY9DC91</accession>
<dbReference type="Proteomes" id="UP001227230">
    <property type="component" value="Chromosome 15"/>
</dbReference>